<organism evidence="13 14">
    <name type="scientific">Desmophyllum pertusum</name>
    <dbReference type="NCBI Taxonomy" id="174260"/>
    <lineage>
        <taxon>Eukaryota</taxon>
        <taxon>Metazoa</taxon>
        <taxon>Cnidaria</taxon>
        <taxon>Anthozoa</taxon>
        <taxon>Hexacorallia</taxon>
        <taxon>Scleractinia</taxon>
        <taxon>Caryophylliina</taxon>
        <taxon>Caryophylliidae</taxon>
        <taxon>Desmophyllum</taxon>
    </lineage>
</organism>
<name>A0A9W9YZE8_9CNID</name>
<dbReference type="OrthoDB" id="5959368at2759"/>
<keyword evidence="14" id="KW-1185">Reference proteome</keyword>
<evidence type="ECO:0000313" key="13">
    <source>
        <dbReference type="EMBL" id="KAJ7372247.1"/>
    </source>
</evidence>
<dbReference type="SUPFAM" id="SSF48403">
    <property type="entry name" value="Ankyrin repeat"/>
    <property type="match status" value="1"/>
</dbReference>
<dbReference type="Gene3D" id="1.25.40.20">
    <property type="entry name" value="Ankyrin repeat-containing domain"/>
    <property type="match status" value="1"/>
</dbReference>
<feature type="transmembrane region" description="Helical" evidence="11">
    <location>
        <begin position="430"/>
        <end position="451"/>
    </location>
</feature>
<feature type="transmembrane region" description="Helical" evidence="11">
    <location>
        <begin position="472"/>
        <end position="492"/>
    </location>
</feature>
<proteinExistence type="predicted"/>
<evidence type="ECO:0000256" key="3">
    <source>
        <dbReference type="ARBA" id="ARBA00022692"/>
    </source>
</evidence>
<feature type="domain" description="Transient receptor ion channel" evidence="12">
    <location>
        <begin position="167"/>
        <end position="236"/>
    </location>
</feature>
<feature type="transmembrane region" description="Helical" evidence="11">
    <location>
        <begin position="392"/>
        <end position="410"/>
    </location>
</feature>
<feature type="transmembrane region" description="Helical" evidence="11">
    <location>
        <begin position="603"/>
        <end position="625"/>
    </location>
</feature>
<dbReference type="InterPro" id="IPR013555">
    <property type="entry name" value="TRP_dom"/>
</dbReference>
<keyword evidence="8 11" id="KW-0472">Membrane</keyword>
<dbReference type="Pfam" id="PF00023">
    <property type="entry name" value="Ank"/>
    <property type="match status" value="1"/>
</dbReference>
<feature type="transmembrane region" description="Helical" evidence="11">
    <location>
        <begin position="521"/>
        <end position="541"/>
    </location>
</feature>
<keyword evidence="2" id="KW-0813">Transport</keyword>
<evidence type="ECO:0000256" key="11">
    <source>
        <dbReference type="SAM" id="Phobius"/>
    </source>
</evidence>
<dbReference type="AlphaFoldDB" id="A0A9W9YZE8"/>
<dbReference type="InterPro" id="IPR005821">
    <property type="entry name" value="Ion_trans_dom"/>
</dbReference>
<sequence>MEATDIFLQELTVDGISPQPIHKMERKLFAAVEKGDLEKVRSVLSFSQPKCDLNSVNSSGKTALQVAGDLENVSIRNEMIQSLLSGGADLELALLHAVRESNATSVDILLQFHEPPSQQASEPCIVNHSKRERYITPLILAACLQNFQIVKLLLEHGLTICDSQTDFQRSVKSNEEVSEKLGLAVSSLNRYRALASPVYMAASFLQNSLGGPDPVHRSCVLNKELHGMAEQEYEFRKEYLELSDGCKEFAVALLNECRTMKEIRCVMEMENEGRILPNMEGKFLNILEFAIVTRNEKFVSHPYSQLVLNSEIFRRVPFLGKSSWNQFALILMASVLSPLLFMVWLVFDNFYPNHKGARMFHSPCVKFLIHCGSYQTFLFMNLLTLFQSRSSFLRYGIADWVVFLFILGQLVDLMKEIYQQGRVRFFSNNWNYLAIATVMSFILHYVIWWSGRAVLKDKLDSLQWENHAQNRAYVALLSSQCILAVAVLLAFIQNFSFFQANSTIGPLLQAFIQMLSDVVKFFFYLSFVFLAFFVSFAKMYLQYDKARHYFILSSTGTNKTDPVHLERFAESFGTIFWSLFGQIDHDNFKIKEKEYEALQRTAMTLFGVFNLVAVLVALNMLIAMLNESYTRITANLDTEWKFTRTKLWLSWVYKKSIIPPPFNLLYLLLPFLWVIKRLMTACCSQGVLLFFQSFFKKKPKSTWKVRRIDEKERREVIRQLILRNLGRKSYDLESGTESSDSETEEENDVSSATNGLEGSQSNRIVNMEITKL</sequence>
<dbReference type="GO" id="GO:0051480">
    <property type="term" value="P:regulation of cytosolic calcium ion concentration"/>
    <property type="evidence" value="ECO:0007669"/>
    <property type="project" value="TreeGrafter"/>
</dbReference>
<evidence type="ECO:0000256" key="6">
    <source>
        <dbReference type="ARBA" id="ARBA00023043"/>
    </source>
</evidence>
<evidence type="ECO:0000256" key="9">
    <source>
        <dbReference type="ARBA" id="ARBA00023303"/>
    </source>
</evidence>
<dbReference type="GO" id="GO:0005886">
    <property type="term" value="C:plasma membrane"/>
    <property type="evidence" value="ECO:0007669"/>
    <property type="project" value="TreeGrafter"/>
</dbReference>
<dbReference type="InterPro" id="IPR036770">
    <property type="entry name" value="Ankyrin_rpt-contain_sf"/>
</dbReference>
<dbReference type="GO" id="GO:0070679">
    <property type="term" value="F:inositol 1,4,5 trisphosphate binding"/>
    <property type="evidence" value="ECO:0007669"/>
    <property type="project" value="TreeGrafter"/>
</dbReference>
<evidence type="ECO:0000256" key="7">
    <source>
        <dbReference type="ARBA" id="ARBA00023065"/>
    </source>
</evidence>
<accession>A0A9W9YZE8</accession>
<dbReference type="GO" id="GO:0015279">
    <property type="term" value="F:store-operated calcium channel activity"/>
    <property type="evidence" value="ECO:0007669"/>
    <property type="project" value="TreeGrafter"/>
</dbReference>
<keyword evidence="4" id="KW-0677">Repeat</keyword>
<evidence type="ECO:0000256" key="2">
    <source>
        <dbReference type="ARBA" id="ARBA00022448"/>
    </source>
</evidence>
<dbReference type="PANTHER" id="PTHR10117">
    <property type="entry name" value="TRANSIENT RECEPTOR POTENTIAL CHANNEL"/>
    <property type="match status" value="1"/>
</dbReference>
<dbReference type="InterPro" id="IPR002153">
    <property type="entry name" value="TRPC_channel"/>
</dbReference>
<dbReference type="PRINTS" id="PR01097">
    <property type="entry name" value="TRNSRECEPTRP"/>
</dbReference>
<gene>
    <name evidence="13" type="ORF">OS493_019691</name>
</gene>
<keyword evidence="7" id="KW-0406">Ion transport</keyword>
<feature type="region of interest" description="Disordered" evidence="10">
    <location>
        <begin position="731"/>
        <end position="758"/>
    </location>
</feature>
<evidence type="ECO:0000313" key="14">
    <source>
        <dbReference type="Proteomes" id="UP001163046"/>
    </source>
</evidence>
<reference evidence="13" key="1">
    <citation type="submission" date="2023-01" db="EMBL/GenBank/DDBJ databases">
        <title>Genome assembly of the deep-sea coral Lophelia pertusa.</title>
        <authorList>
            <person name="Herrera S."/>
            <person name="Cordes E."/>
        </authorList>
    </citation>
    <scope>NUCLEOTIDE SEQUENCE</scope>
    <source>
        <strain evidence="13">USNM1676648</strain>
        <tissue evidence="13">Polyp</tissue>
    </source>
</reference>
<keyword evidence="5 11" id="KW-1133">Transmembrane helix</keyword>
<feature type="compositionally biased region" description="Acidic residues" evidence="10">
    <location>
        <begin position="739"/>
        <end position="748"/>
    </location>
</feature>
<dbReference type="InterPro" id="IPR002110">
    <property type="entry name" value="Ankyrin_rpt"/>
</dbReference>
<keyword evidence="6" id="KW-0040">ANK repeat</keyword>
<evidence type="ECO:0000259" key="12">
    <source>
        <dbReference type="SMART" id="SM01420"/>
    </source>
</evidence>
<dbReference type="Pfam" id="PF08344">
    <property type="entry name" value="TRP_2"/>
    <property type="match status" value="1"/>
</dbReference>
<protein>
    <recommendedName>
        <fullName evidence="12">Transient receptor ion channel domain-containing protein</fullName>
    </recommendedName>
</protein>
<keyword evidence="3 11" id="KW-0812">Transmembrane</keyword>
<dbReference type="Pfam" id="PF00520">
    <property type="entry name" value="Ion_trans"/>
    <property type="match status" value="1"/>
</dbReference>
<dbReference type="GO" id="GO:0034703">
    <property type="term" value="C:cation channel complex"/>
    <property type="evidence" value="ECO:0007669"/>
    <property type="project" value="TreeGrafter"/>
</dbReference>
<evidence type="ECO:0000256" key="4">
    <source>
        <dbReference type="ARBA" id="ARBA00022737"/>
    </source>
</evidence>
<feature type="transmembrane region" description="Helical" evidence="11">
    <location>
        <begin position="327"/>
        <end position="347"/>
    </location>
</feature>
<dbReference type="SMART" id="SM00248">
    <property type="entry name" value="ANK"/>
    <property type="match status" value="2"/>
</dbReference>
<feature type="transmembrane region" description="Helical" evidence="11">
    <location>
        <begin position="664"/>
        <end position="691"/>
    </location>
</feature>
<dbReference type="EMBL" id="MU826837">
    <property type="protein sequence ID" value="KAJ7372247.1"/>
    <property type="molecule type" value="Genomic_DNA"/>
</dbReference>
<evidence type="ECO:0000256" key="5">
    <source>
        <dbReference type="ARBA" id="ARBA00022989"/>
    </source>
</evidence>
<comment type="subcellular location">
    <subcellularLocation>
        <location evidence="1">Membrane</location>
        <topology evidence="1">Multi-pass membrane protein</topology>
    </subcellularLocation>
</comment>
<evidence type="ECO:0000256" key="8">
    <source>
        <dbReference type="ARBA" id="ARBA00023136"/>
    </source>
</evidence>
<dbReference type="SMART" id="SM01420">
    <property type="entry name" value="TRP_2"/>
    <property type="match status" value="1"/>
</dbReference>
<comment type="caution">
    <text evidence="13">The sequence shown here is derived from an EMBL/GenBank/DDBJ whole genome shotgun (WGS) entry which is preliminary data.</text>
</comment>
<keyword evidence="9" id="KW-0407">Ion channel</keyword>
<dbReference type="PANTHER" id="PTHR10117:SF54">
    <property type="entry name" value="TRANSIENT RECEPTOR POTENTIAL-GAMMA PROTEIN"/>
    <property type="match status" value="1"/>
</dbReference>
<dbReference type="Proteomes" id="UP001163046">
    <property type="component" value="Unassembled WGS sequence"/>
</dbReference>
<evidence type="ECO:0000256" key="1">
    <source>
        <dbReference type="ARBA" id="ARBA00004141"/>
    </source>
</evidence>
<evidence type="ECO:0000256" key="10">
    <source>
        <dbReference type="SAM" id="MobiDB-lite"/>
    </source>
</evidence>